<protein>
    <submittedName>
        <fullName evidence="7">TetR family transcriptional regulator</fullName>
    </submittedName>
</protein>
<dbReference type="SUPFAM" id="SSF48498">
    <property type="entry name" value="Tetracyclin repressor-like, C-terminal domain"/>
    <property type="match status" value="1"/>
</dbReference>
<dbReference type="InterPro" id="IPR036271">
    <property type="entry name" value="Tet_transcr_reg_TetR-rel_C_sf"/>
</dbReference>
<evidence type="ECO:0000256" key="2">
    <source>
        <dbReference type="ARBA" id="ARBA00023015"/>
    </source>
</evidence>
<dbReference type="PANTHER" id="PTHR30055">
    <property type="entry name" value="HTH-TYPE TRANSCRIPTIONAL REGULATOR RUTR"/>
    <property type="match status" value="1"/>
</dbReference>
<evidence type="ECO:0000259" key="6">
    <source>
        <dbReference type="PROSITE" id="PS50977"/>
    </source>
</evidence>
<dbReference type="Pfam" id="PF13977">
    <property type="entry name" value="TetR_C_6"/>
    <property type="match status" value="1"/>
</dbReference>
<dbReference type="Gene3D" id="1.10.357.10">
    <property type="entry name" value="Tetracycline Repressor, domain 2"/>
    <property type="match status" value="1"/>
</dbReference>
<accession>A0A4R1HWA5</accession>
<dbReference type="Pfam" id="PF00440">
    <property type="entry name" value="TetR_N"/>
    <property type="match status" value="1"/>
</dbReference>
<dbReference type="AlphaFoldDB" id="A0A4R1HWA5"/>
<keyword evidence="3 5" id="KW-0238">DNA-binding</keyword>
<dbReference type="OrthoDB" id="9816296at2"/>
<keyword evidence="2" id="KW-0805">Transcription regulation</keyword>
<feature type="domain" description="HTH tetR-type" evidence="6">
    <location>
        <begin position="8"/>
        <end position="68"/>
    </location>
</feature>
<evidence type="ECO:0000313" key="8">
    <source>
        <dbReference type="Proteomes" id="UP000295560"/>
    </source>
</evidence>
<reference evidence="7 8" key="1">
    <citation type="submission" date="2019-03" db="EMBL/GenBank/DDBJ databases">
        <title>Sequencing the genomes of 1000 actinobacteria strains.</title>
        <authorList>
            <person name="Klenk H.-P."/>
        </authorList>
    </citation>
    <scope>NUCLEOTIDE SEQUENCE [LARGE SCALE GENOMIC DNA]</scope>
    <source>
        <strain evidence="7 8">DSM 44969</strain>
    </source>
</reference>
<dbReference type="RefSeq" id="WP_132421627.1">
    <property type="nucleotide sequence ID" value="NZ_SMFZ01000001.1"/>
</dbReference>
<evidence type="ECO:0000313" key="7">
    <source>
        <dbReference type="EMBL" id="TCK25315.1"/>
    </source>
</evidence>
<dbReference type="EMBL" id="SMFZ01000001">
    <property type="protein sequence ID" value="TCK25315.1"/>
    <property type="molecule type" value="Genomic_DNA"/>
</dbReference>
<dbReference type="GO" id="GO:0003700">
    <property type="term" value="F:DNA-binding transcription factor activity"/>
    <property type="evidence" value="ECO:0007669"/>
    <property type="project" value="TreeGrafter"/>
</dbReference>
<comment type="caution">
    <text evidence="7">The sequence shown here is derived from an EMBL/GenBank/DDBJ whole genome shotgun (WGS) entry which is preliminary data.</text>
</comment>
<sequence>MPRQVDHAQRRREIADALWRVVADQGVDAVSLRRVAGEAGVSMGLVQHYFHTRDEMLLFAFEIVGERVAEECGRLLSEMDDPGPRDRVRVLLTQWLPIDERRLREARALLAHLVSGRDDVITRSVRDGVGQLRGHVASEIAAAGAVDDPALATTVLLGLADGLTVHVLGAGLDPQDALRALDAGLDAAFGPEPPAST</sequence>
<dbReference type="InterPro" id="IPR050109">
    <property type="entry name" value="HTH-type_TetR-like_transc_reg"/>
</dbReference>
<gene>
    <name evidence="7" type="ORF">EV378_1119</name>
</gene>
<evidence type="ECO:0000256" key="5">
    <source>
        <dbReference type="PROSITE-ProRule" id="PRU00335"/>
    </source>
</evidence>
<proteinExistence type="predicted"/>
<dbReference type="InterPro" id="IPR001647">
    <property type="entry name" value="HTH_TetR"/>
</dbReference>
<name>A0A4R1HWA5_PSEEN</name>
<evidence type="ECO:0000256" key="4">
    <source>
        <dbReference type="ARBA" id="ARBA00023163"/>
    </source>
</evidence>
<dbReference type="SUPFAM" id="SSF46689">
    <property type="entry name" value="Homeodomain-like"/>
    <property type="match status" value="1"/>
</dbReference>
<keyword evidence="8" id="KW-1185">Reference proteome</keyword>
<dbReference type="PANTHER" id="PTHR30055:SF228">
    <property type="entry name" value="TRANSCRIPTIONAL REGULATOR-RELATED"/>
    <property type="match status" value="1"/>
</dbReference>
<organism evidence="7 8">
    <name type="scientific">Pseudonocardia endophytica</name>
    <dbReference type="NCBI Taxonomy" id="401976"/>
    <lineage>
        <taxon>Bacteria</taxon>
        <taxon>Bacillati</taxon>
        <taxon>Actinomycetota</taxon>
        <taxon>Actinomycetes</taxon>
        <taxon>Pseudonocardiales</taxon>
        <taxon>Pseudonocardiaceae</taxon>
        <taxon>Pseudonocardia</taxon>
    </lineage>
</organism>
<dbReference type="GO" id="GO:0000976">
    <property type="term" value="F:transcription cis-regulatory region binding"/>
    <property type="evidence" value="ECO:0007669"/>
    <property type="project" value="TreeGrafter"/>
</dbReference>
<dbReference type="InterPro" id="IPR009057">
    <property type="entry name" value="Homeodomain-like_sf"/>
</dbReference>
<evidence type="ECO:0000256" key="1">
    <source>
        <dbReference type="ARBA" id="ARBA00022491"/>
    </source>
</evidence>
<evidence type="ECO:0000256" key="3">
    <source>
        <dbReference type="ARBA" id="ARBA00023125"/>
    </source>
</evidence>
<dbReference type="InterPro" id="IPR039538">
    <property type="entry name" value="BetI_C"/>
</dbReference>
<dbReference type="PROSITE" id="PS50977">
    <property type="entry name" value="HTH_TETR_2"/>
    <property type="match status" value="1"/>
</dbReference>
<keyword evidence="4" id="KW-0804">Transcription</keyword>
<keyword evidence="1" id="KW-0678">Repressor</keyword>
<feature type="DNA-binding region" description="H-T-H motif" evidence="5">
    <location>
        <begin position="31"/>
        <end position="50"/>
    </location>
</feature>
<dbReference type="Proteomes" id="UP000295560">
    <property type="component" value="Unassembled WGS sequence"/>
</dbReference>